<sequence>MSAMTSAIQVKVIAGRVGRARTTAQVAQVKAALPTSSFIGKSMPINFAKPATKRSQLAVTQAFEPDRYLGLPMDFPFDEKDDSLDGLGQNVFTGAVADEYLQKEGLSSAILDDHSWVKDVATADKIANAVLAWALDRGATSWTHWFQPMAASFRHGQTAQVQNSLLEFDSEGKPSYKLKGKQLLQSETDGSSYPNGGMRATHTAAAYLGVDPTSPIFLRGDSFFVPAIFVSWKGDALDEKTPLHRAVQAMSNSGTRLFKNLGVEVAGLVNNIGLEQELFLIPREEYFRRTDLQLTGRTIMGKSAPRGQEGCDHYMGPINTSGPALACMKEIQQECYKVGIPLITRHREVAPNQYEFAPLFGHVVGQVDQNLMVMQIMEEVAAKHGLAALLQEKPFAGVNGSGKHNNWSLSTACGTQLLNPTDLTAAFGKPELFPIVMSCIVAGIDKYGDLMRMAIAAPGNDFRLGGMEAPPAVISTYLGDDMTTYLNAFLEGTVEPYEPKSSTIDIAVDCLPNLVSPAEDRNRTSPFPYGGSRFEFRAVGSSQNVSLVNTVLDTIVAEEFNNFSEKVEGGADPLEVARDNLKAHMKCVFNGNGYGDDWLPEAEKRGLFVIPTQPQAIQRFTEPKNVELFSKNGIFSAMRANMEARVGLGQARLSFTDQRQHGGSLS</sequence>
<dbReference type="InterPro" id="IPR014746">
    <property type="entry name" value="Gln_synth/guanido_kin_cat_dom"/>
</dbReference>
<dbReference type="AlphaFoldDB" id="A0AAE0FY41"/>
<protein>
    <recommendedName>
        <fullName evidence="3">GS catalytic domain-containing protein</fullName>
    </recommendedName>
</protein>
<feature type="domain" description="GS catalytic" evidence="3">
    <location>
        <begin position="239"/>
        <end position="666"/>
    </location>
</feature>
<proteinExistence type="inferred from homology"/>
<dbReference type="PROSITE" id="PS51987">
    <property type="entry name" value="GS_CATALYTIC"/>
    <property type="match status" value="1"/>
</dbReference>
<dbReference type="Pfam" id="PF00120">
    <property type="entry name" value="Gln-synt_C"/>
    <property type="match status" value="1"/>
</dbReference>
<evidence type="ECO:0000256" key="1">
    <source>
        <dbReference type="PROSITE-ProRule" id="PRU01331"/>
    </source>
</evidence>
<dbReference type="Pfam" id="PF18318">
    <property type="entry name" value="Gln-synt_C-ter"/>
    <property type="match status" value="1"/>
</dbReference>
<evidence type="ECO:0000256" key="2">
    <source>
        <dbReference type="RuleBase" id="RU000384"/>
    </source>
</evidence>
<keyword evidence="5" id="KW-1185">Reference proteome</keyword>
<dbReference type="SUPFAM" id="SSF55931">
    <property type="entry name" value="Glutamine synthetase/guanido kinase"/>
    <property type="match status" value="1"/>
</dbReference>
<dbReference type="PROSITE" id="PS00181">
    <property type="entry name" value="GLNA_ATP"/>
    <property type="match status" value="1"/>
</dbReference>
<comment type="similarity">
    <text evidence="1 2">Belongs to the glutamine synthetase family.</text>
</comment>
<dbReference type="PANTHER" id="PTHR42974:SF1">
    <property type="entry name" value="TYPE-3 GLUTAMINE SYNTHETASE"/>
    <property type="match status" value="1"/>
</dbReference>
<accession>A0AAE0FY41</accession>
<dbReference type="InterPro" id="IPR022147">
    <property type="entry name" value="GSIII_N"/>
</dbReference>
<reference evidence="4 5" key="1">
    <citation type="journal article" date="2015" name="Genome Biol. Evol.">
        <title>Comparative Genomics of a Bacterivorous Green Alga Reveals Evolutionary Causalities and Consequences of Phago-Mixotrophic Mode of Nutrition.</title>
        <authorList>
            <person name="Burns J.A."/>
            <person name="Paasch A."/>
            <person name="Narechania A."/>
            <person name="Kim E."/>
        </authorList>
    </citation>
    <scope>NUCLEOTIDE SEQUENCE [LARGE SCALE GENOMIC DNA]</scope>
    <source>
        <strain evidence="4 5">PLY_AMNH</strain>
    </source>
</reference>
<dbReference type="SMART" id="SM01230">
    <property type="entry name" value="Gln-synt_C"/>
    <property type="match status" value="1"/>
</dbReference>
<organism evidence="4 5">
    <name type="scientific">Cymbomonas tetramitiformis</name>
    <dbReference type="NCBI Taxonomy" id="36881"/>
    <lineage>
        <taxon>Eukaryota</taxon>
        <taxon>Viridiplantae</taxon>
        <taxon>Chlorophyta</taxon>
        <taxon>Pyramimonadophyceae</taxon>
        <taxon>Pyramimonadales</taxon>
        <taxon>Pyramimonadaceae</taxon>
        <taxon>Cymbomonas</taxon>
    </lineage>
</organism>
<dbReference type="PANTHER" id="PTHR42974">
    <property type="entry name" value="GLUTAMINE SYNTHETASE"/>
    <property type="match status" value="1"/>
</dbReference>
<dbReference type="InterPro" id="IPR008146">
    <property type="entry name" value="Gln_synth_cat_dom"/>
</dbReference>
<dbReference type="GO" id="GO:0004356">
    <property type="term" value="F:glutamine synthetase activity"/>
    <property type="evidence" value="ECO:0007669"/>
    <property type="project" value="InterPro"/>
</dbReference>
<dbReference type="InterPro" id="IPR027303">
    <property type="entry name" value="Gln_synth_gly_rich_site"/>
</dbReference>
<dbReference type="InterPro" id="IPR052725">
    <property type="entry name" value="GS_Type-3"/>
</dbReference>
<evidence type="ECO:0000259" key="3">
    <source>
        <dbReference type="PROSITE" id="PS51987"/>
    </source>
</evidence>
<dbReference type="EMBL" id="LGRX02011998">
    <property type="protein sequence ID" value="KAK3268147.1"/>
    <property type="molecule type" value="Genomic_DNA"/>
</dbReference>
<dbReference type="InterPro" id="IPR040577">
    <property type="entry name" value="Gln-synt_C"/>
</dbReference>
<dbReference type="Pfam" id="PF12437">
    <property type="entry name" value="GSIII_N"/>
    <property type="match status" value="1"/>
</dbReference>
<evidence type="ECO:0000313" key="4">
    <source>
        <dbReference type="EMBL" id="KAK3268147.1"/>
    </source>
</evidence>
<name>A0AAE0FY41_9CHLO</name>
<evidence type="ECO:0000313" key="5">
    <source>
        <dbReference type="Proteomes" id="UP001190700"/>
    </source>
</evidence>
<dbReference type="Proteomes" id="UP001190700">
    <property type="component" value="Unassembled WGS sequence"/>
</dbReference>
<dbReference type="Gene3D" id="3.30.590.10">
    <property type="entry name" value="Glutamine synthetase/guanido kinase, catalytic domain"/>
    <property type="match status" value="1"/>
</dbReference>
<gene>
    <name evidence="4" type="ORF">CYMTET_23333</name>
</gene>
<comment type="caution">
    <text evidence="4">The sequence shown here is derived from an EMBL/GenBank/DDBJ whole genome shotgun (WGS) entry which is preliminary data.</text>
</comment>